<organism evidence="1 2">
    <name type="scientific">Methanobrevibacter arboriphilus</name>
    <dbReference type="NCBI Taxonomy" id="39441"/>
    <lineage>
        <taxon>Archaea</taxon>
        <taxon>Methanobacteriati</taxon>
        <taxon>Methanobacteriota</taxon>
        <taxon>Methanomada group</taxon>
        <taxon>Methanobacteria</taxon>
        <taxon>Methanobacteriales</taxon>
        <taxon>Methanobacteriaceae</taxon>
        <taxon>Methanobrevibacter</taxon>
    </lineage>
</organism>
<proteinExistence type="predicted"/>
<sequence>MKQVINDLFKHSDIVDENIGIINKNEQELYEQFQKYFDEDIKLHSAYDKLFIELENENDIIISPKLIKFIETLELEYHIYHSSSIKNELVTKSNGFFSPPTNDIEPKSINKVTIVIRRDEEA</sequence>
<evidence type="ECO:0000313" key="2">
    <source>
        <dbReference type="Proteomes" id="UP000658733"/>
    </source>
</evidence>
<protein>
    <submittedName>
        <fullName evidence="1">Uncharacterized protein</fullName>
    </submittedName>
</protein>
<dbReference type="AlphaFoldDB" id="A0A843AGD1"/>
<dbReference type="RefSeq" id="WP_278522876.1">
    <property type="nucleotide sequence ID" value="NZ_JADIIN010000043.1"/>
</dbReference>
<dbReference type="Proteomes" id="UP000658733">
    <property type="component" value="Unassembled WGS sequence"/>
</dbReference>
<gene>
    <name evidence="1" type="ORF">ISP01_05385</name>
</gene>
<comment type="caution">
    <text evidence="1">The sequence shown here is derived from an EMBL/GenBank/DDBJ whole genome shotgun (WGS) entry which is preliminary data.</text>
</comment>
<reference evidence="1" key="1">
    <citation type="submission" date="2020-10" db="EMBL/GenBank/DDBJ databases">
        <title>Dehalococcoides mccartyi of a TCE/Cr reducing biochatode.</title>
        <authorList>
            <person name="Matturro B."/>
        </authorList>
    </citation>
    <scope>NUCLEOTIDE SEQUENCE</scope>
    <source>
        <strain evidence="1">Bin4</strain>
    </source>
</reference>
<evidence type="ECO:0000313" key="1">
    <source>
        <dbReference type="EMBL" id="MBF4468821.1"/>
    </source>
</evidence>
<name>A0A843AGD1_METAZ</name>
<accession>A0A843AGD1</accession>
<dbReference type="EMBL" id="JADIIN010000043">
    <property type="protein sequence ID" value="MBF4468821.1"/>
    <property type="molecule type" value="Genomic_DNA"/>
</dbReference>